<dbReference type="InterPro" id="IPR020846">
    <property type="entry name" value="MFS_dom"/>
</dbReference>
<feature type="transmembrane region" description="Helical" evidence="5">
    <location>
        <begin position="368"/>
        <end position="385"/>
    </location>
</feature>
<evidence type="ECO:0000313" key="7">
    <source>
        <dbReference type="EMBL" id="KAK9695335.1"/>
    </source>
</evidence>
<dbReference type="GO" id="GO:0016020">
    <property type="term" value="C:membrane"/>
    <property type="evidence" value="ECO:0007669"/>
    <property type="project" value="UniProtKB-SubCell"/>
</dbReference>
<evidence type="ECO:0000256" key="1">
    <source>
        <dbReference type="ARBA" id="ARBA00004141"/>
    </source>
</evidence>
<evidence type="ECO:0000256" key="4">
    <source>
        <dbReference type="ARBA" id="ARBA00023136"/>
    </source>
</evidence>
<comment type="subcellular location">
    <subcellularLocation>
        <location evidence="1">Membrane</location>
        <topology evidence="1">Multi-pass membrane protein</topology>
    </subcellularLocation>
</comment>
<evidence type="ECO:0000256" key="5">
    <source>
        <dbReference type="SAM" id="Phobius"/>
    </source>
</evidence>
<sequence>MDAAEMKGEDNSFDRILEIIGNDGPYQRRFNLVFGYNSFDRILEIIGNDGPYQRRFNLVFGYLLLIAVYMPSLNIIMALAAPEHWCYIPGREGTNYTLDEWKEMKIPKENNTQGVYTYSSCKMYNTSNHRDTILTDCQYGWEYDQTWYTTTAVTQENWICNNELHVTNVFVFTKIGDFLGTFIFGQIGDLIGRKPTFYITLSVLFVGRVMSIFTSKYIWVFAFAALLGNLATPSVFQSPLTVAMEISKNENRAKVQFAQAMGSTTALCLMPFPKTRIVLKDWVSFMLITSLPCGIYLISCKWFVESPRWLASRQETKKCVKELEKIAKVNGSQLNDEVLMILDRSTQSKEATYGFMTLFSNWPLAKKTILLMIVWISVNLLYFTLVMNVNNLGGNPFLNYFFQGLAELPAALLGKYFCDKMGRRWTHRYAFIAAASSSVIMAVTINNNNLLWLTSTVVVFLKFFSTITWYAINLHTIEMFPTCIRQTGIAFCVITASAVSTAAPYIVYLGTSVNLKYPYVILAGIAVIGAITGLFLSETLNQSLPETIEDVRNKSNRNKTVLNSVSNVNNVEEIKLRNIENNMA</sequence>
<feature type="transmembrane region" description="Helical" evidence="5">
    <location>
        <begin position="59"/>
        <end position="81"/>
    </location>
</feature>
<keyword evidence="2 5" id="KW-0812">Transmembrane</keyword>
<keyword evidence="8" id="KW-1185">Reference proteome</keyword>
<dbReference type="InterPro" id="IPR036259">
    <property type="entry name" value="MFS_trans_sf"/>
</dbReference>
<keyword evidence="3 5" id="KW-1133">Transmembrane helix</keyword>
<evidence type="ECO:0000259" key="6">
    <source>
        <dbReference type="PROSITE" id="PS50850"/>
    </source>
</evidence>
<dbReference type="AlphaFoldDB" id="A0AAW1IZ44"/>
<dbReference type="PANTHER" id="PTHR24064">
    <property type="entry name" value="SOLUTE CARRIER FAMILY 22 MEMBER"/>
    <property type="match status" value="1"/>
</dbReference>
<dbReference type="Gene3D" id="1.20.1250.20">
    <property type="entry name" value="MFS general substrate transporter like domains"/>
    <property type="match status" value="1"/>
</dbReference>
<organism evidence="7 8">
    <name type="scientific">Popillia japonica</name>
    <name type="common">Japanese beetle</name>
    <dbReference type="NCBI Taxonomy" id="7064"/>
    <lineage>
        <taxon>Eukaryota</taxon>
        <taxon>Metazoa</taxon>
        <taxon>Ecdysozoa</taxon>
        <taxon>Arthropoda</taxon>
        <taxon>Hexapoda</taxon>
        <taxon>Insecta</taxon>
        <taxon>Pterygota</taxon>
        <taxon>Neoptera</taxon>
        <taxon>Endopterygota</taxon>
        <taxon>Coleoptera</taxon>
        <taxon>Polyphaga</taxon>
        <taxon>Scarabaeiformia</taxon>
        <taxon>Scarabaeidae</taxon>
        <taxon>Rutelinae</taxon>
        <taxon>Popillia</taxon>
    </lineage>
</organism>
<evidence type="ECO:0000313" key="8">
    <source>
        <dbReference type="Proteomes" id="UP001458880"/>
    </source>
</evidence>
<dbReference type="EMBL" id="JASPKY010000485">
    <property type="protein sequence ID" value="KAK9695335.1"/>
    <property type="molecule type" value="Genomic_DNA"/>
</dbReference>
<dbReference type="InterPro" id="IPR005828">
    <property type="entry name" value="MFS_sugar_transport-like"/>
</dbReference>
<dbReference type="Pfam" id="PF00083">
    <property type="entry name" value="Sugar_tr"/>
    <property type="match status" value="1"/>
</dbReference>
<keyword evidence="4 5" id="KW-0472">Membrane</keyword>
<evidence type="ECO:0000256" key="2">
    <source>
        <dbReference type="ARBA" id="ARBA00022692"/>
    </source>
</evidence>
<gene>
    <name evidence="7" type="ORF">QE152_g32638</name>
</gene>
<dbReference type="SUPFAM" id="SSF103473">
    <property type="entry name" value="MFS general substrate transporter"/>
    <property type="match status" value="1"/>
</dbReference>
<feature type="transmembrane region" description="Helical" evidence="5">
    <location>
        <begin position="282"/>
        <end position="304"/>
    </location>
</feature>
<dbReference type="Proteomes" id="UP001458880">
    <property type="component" value="Unassembled WGS sequence"/>
</dbReference>
<feature type="transmembrane region" description="Helical" evidence="5">
    <location>
        <begin position="397"/>
        <end position="417"/>
    </location>
</feature>
<protein>
    <submittedName>
        <fullName evidence="7">Sugar transporter</fullName>
    </submittedName>
</protein>
<comment type="caution">
    <text evidence="7">The sequence shown here is derived from an EMBL/GenBank/DDBJ whole genome shotgun (WGS) entry which is preliminary data.</text>
</comment>
<keyword evidence="7" id="KW-0762">Sugar transport</keyword>
<proteinExistence type="predicted"/>
<name>A0AAW1IZ44_POPJA</name>
<dbReference type="GO" id="GO:0022857">
    <property type="term" value="F:transmembrane transporter activity"/>
    <property type="evidence" value="ECO:0007669"/>
    <property type="project" value="InterPro"/>
</dbReference>
<feature type="transmembrane region" description="Helical" evidence="5">
    <location>
        <begin position="484"/>
        <end position="507"/>
    </location>
</feature>
<dbReference type="PROSITE" id="PS50850">
    <property type="entry name" value="MFS"/>
    <property type="match status" value="1"/>
</dbReference>
<reference evidence="7 8" key="1">
    <citation type="journal article" date="2024" name="BMC Genomics">
        <title>De novo assembly and annotation of Popillia japonica's genome with initial clues to its potential as an invasive pest.</title>
        <authorList>
            <person name="Cucini C."/>
            <person name="Boschi S."/>
            <person name="Funari R."/>
            <person name="Cardaioli E."/>
            <person name="Iannotti N."/>
            <person name="Marturano G."/>
            <person name="Paoli F."/>
            <person name="Bruttini M."/>
            <person name="Carapelli A."/>
            <person name="Frati F."/>
            <person name="Nardi F."/>
        </authorList>
    </citation>
    <scope>NUCLEOTIDE SEQUENCE [LARGE SCALE GENOMIC DNA]</scope>
    <source>
        <strain evidence="7">DMR45628</strain>
    </source>
</reference>
<keyword evidence="7" id="KW-0813">Transport</keyword>
<feature type="transmembrane region" description="Helical" evidence="5">
    <location>
        <begin position="451"/>
        <end position="472"/>
    </location>
</feature>
<feature type="domain" description="Major facilitator superfamily (MFS) profile" evidence="6">
    <location>
        <begin position="60"/>
        <end position="541"/>
    </location>
</feature>
<accession>A0AAW1IZ44</accession>
<feature type="transmembrane region" description="Helical" evidence="5">
    <location>
        <begin position="519"/>
        <end position="536"/>
    </location>
</feature>
<evidence type="ECO:0000256" key="3">
    <source>
        <dbReference type="ARBA" id="ARBA00022989"/>
    </source>
</evidence>